<accession>A0A9X1VTP2</accession>
<dbReference type="GO" id="GO:0003677">
    <property type="term" value="F:DNA binding"/>
    <property type="evidence" value="ECO:0007669"/>
    <property type="project" value="UniProtKB-KW"/>
</dbReference>
<evidence type="ECO:0000256" key="4">
    <source>
        <dbReference type="ARBA" id="ARBA00023163"/>
    </source>
</evidence>
<dbReference type="GO" id="GO:0003700">
    <property type="term" value="F:DNA-binding transcription factor activity"/>
    <property type="evidence" value="ECO:0007669"/>
    <property type="project" value="TreeGrafter"/>
</dbReference>
<keyword evidence="3" id="KW-0238">DNA-binding</keyword>
<dbReference type="Gene3D" id="3.40.190.10">
    <property type="entry name" value="Periplasmic binding protein-like II"/>
    <property type="match status" value="2"/>
</dbReference>
<evidence type="ECO:0000256" key="2">
    <source>
        <dbReference type="ARBA" id="ARBA00023015"/>
    </source>
</evidence>
<dbReference type="InterPro" id="IPR005119">
    <property type="entry name" value="LysR_subst-bd"/>
</dbReference>
<evidence type="ECO:0000256" key="1">
    <source>
        <dbReference type="ARBA" id="ARBA00009437"/>
    </source>
</evidence>
<sequence length="296" mass="32704">MNLRRLQYFVEFAHHGGVDAGHDWESMRNHVAALEKELGFELVHKKGPQARRLTAAGQHYVRDAQRILRTHQDMLAEAARRNLGVAGRLRIGLCEEACTLYFARALTRFSQRFPEVALDVVEGDSVDLARAVRRRDVDLALTLPLSANEGLAVRDAWLDRWSVALSPGHPLEARTLITCQDLAHEPLVLADPLLPSHGHEYIREAFHHHQIEPCIGALGINRTTMLVLAVAGAGSTFVPQAMVRVPATGSGLVRLEFRPLDVPLLRICVAVALNSPPRTALQFMQVIDAADEAVIS</sequence>
<dbReference type="Pfam" id="PF03466">
    <property type="entry name" value="LysR_substrate"/>
    <property type="match status" value="1"/>
</dbReference>
<dbReference type="Gene3D" id="1.10.10.10">
    <property type="entry name" value="Winged helix-like DNA-binding domain superfamily/Winged helix DNA-binding domain"/>
    <property type="match status" value="1"/>
</dbReference>
<comment type="caution">
    <text evidence="6">The sequence shown here is derived from an EMBL/GenBank/DDBJ whole genome shotgun (WGS) entry which is preliminary data.</text>
</comment>
<dbReference type="CDD" id="cd08414">
    <property type="entry name" value="PBP2_LTTR_aromatics_like"/>
    <property type="match status" value="1"/>
</dbReference>
<evidence type="ECO:0000313" key="6">
    <source>
        <dbReference type="EMBL" id="MCJ0761672.1"/>
    </source>
</evidence>
<keyword evidence="7" id="KW-1185">Reference proteome</keyword>
<evidence type="ECO:0000256" key="3">
    <source>
        <dbReference type="ARBA" id="ARBA00023125"/>
    </source>
</evidence>
<dbReference type="PANTHER" id="PTHR30346">
    <property type="entry name" value="TRANSCRIPTIONAL DUAL REGULATOR HCAR-RELATED"/>
    <property type="match status" value="1"/>
</dbReference>
<keyword evidence="2" id="KW-0805">Transcription regulation</keyword>
<evidence type="ECO:0000313" key="7">
    <source>
        <dbReference type="Proteomes" id="UP001139447"/>
    </source>
</evidence>
<feature type="domain" description="LysR substrate-binding" evidence="5">
    <location>
        <begin position="84"/>
        <end position="287"/>
    </location>
</feature>
<name>A0A9X1VTP2_9BURK</name>
<proteinExistence type="inferred from homology"/>
<protein>
    <submittedName>
        <fullName evidence="6">LysR substrate-binding domain-containing protein</fullName>
    </submittedName>
</protein>
<dbReference type="AlphaFoldDB" id="A0A9X1VTP2"/>
<dbReference type="Proteomes" id="UP001139447">
    <property type="component" value="Unassembled WGS sequence"/>
</dbReference>
<dbReference type="PANTHER" id="PTHR30346:SF0">
    <property type="entry name" value="HCA OPERON TRANSCRIPTIONAL ACTIVATOR HCAR"/>
    <property type="match status" value="1"/>
</dbReference>
<dbReference type="GO" id="GO:0032993">
    <property type="term" value="C:protein-DNA complex"/>
    <property type="evidence" value="ECO:0007669"/>
    <property type="project" value="TreeGrafter"/>
</dbReference>
<reference evidence="6" key="1">
    <citation type="submission" date="2022-03" db="EMBL/GenBank/DDBJ databases">
        <authorList>
            <person name="Woo C.Y."/>
        </authorList>
    </citation>
    <scope>NUCLEOTIDE SEQUENCE</scope>
    <source>
        <strain evidence="6">CYS-02</strain>
    </source>
</reference>
<dbReference type="SUPFAM" id="SSF46785">
    <property type="entry name" value="Winged helix' DNA-binding domain"/>
    <property type="match status" value="1"/>
</dbReference>
<dbReference type="InterPro" id="IPR036388">
    <property type="entry name" value="WH-like_DNA-bd_sf"/>
</dbReference>
<evidence type="ECO:0000259" key="5">
    <source>
        <dbReference type="Pfam" id="PF03466"/>
    </source>
</evidence>
<dbReference type="InterPro" id="IPR036390">
    <property type="entry name" value="WH_DNA-bd_sf"/>
</dbReference>
<gene>
    <name evidence="6" type="ORF">MMF98_00440</name>
</gene>
<comment type="similarity">
    <text evidence="1">Belongs to the LysR transcriptional regulatory family.</text>
</comment>
<organism evidence="6 7">
    <name type="scientific">Variovorax terrae</name>
    <dbReference type="NCBI Taxonomy" id="2923278"/>
    <lineage>
        <taxon>Bacteria</taxon>
        <taxon>Pseudomonadati</taxon>
        <taxon>Pseudomonadota</taxon>
        <taxon>Betaproteobacteria</taxon>
        <taxon>Burkholderiales</taxon>
        <taxon>Comamonadaceae</taxon>
        <taxon>Variovorax</taxon>
    </lineage>
</organism>
<keyword evidence="4" id="KW-0804">Transcription</keyword>
<dbReference type="SUPFAM" id="SSF53850">
    <property type="entry name" value="Periplasmic binding protein-like II"/>
    <property type="match status" value="1"/>
</dbReference>
<dbReference type="EMBL" id="JALGBI010000001">
    <property type="protein sequence ID" value="MCJ0761672.1"/>
    <property type="molecule type" value="Genomic_DNA"/>
</dbReference>
<dbReference type="RefSeq" id="WP_243302861.1">
    <property type="nucleotide sequence ID" value="NZ_JALGBI010000001.1"/>
</dbReference>